<keyword evidence="8" id="KW-1185">Reference proteome</keyword>
<dbReference type="InterPro" id="IPR027417">
    <property type="entry name" value="P-loop_NTPase"/>
</dbReference>
<dbReference type="STRING" id="1664694.A0A0N0NI62"/>
<dbReference type="AlphaFoldDB" id="A0A0N0NI62"/>
<keyword evidence="4" id="KW-0238">DNA-binding</keyword>
<name>A0A0N0NI62_9EURO</name>
<keyword evidence="2" id="KW-0547">Nucleotide-binding</keyword>
<dbReference type="OrthoDB" id="29596at2759"/>
<feature type="region of interest" description="Disordered" evidence="5">
    <location>
        <begin position="878"/>
        <end position="904"/>
    </location>
</feature>
<feature type="compositionally biased region" description="Polar residues" evidence="5">
    <location>
        <begin position="751"/>
        <end position="768"/>
    </location>
</feature>
<evidence type="ECO:0000259" key="6">
    <source>
        <dbReference type="PROSITE" id="PS00486"/>
    </source>
</evidence>
<dbReference type="SMART" id="SM00533">
    <property type="entry name" value="MUTSd"/>
    <property type="match status" value="1"/>
</dbReference>
<dbReference type="SMART" id="SM00534">
    <property type="entry name" value="MUTSac"/>
    <property type="match status" value="1"/>
</dbReference>
<evidence type="ECO:0000313" key="7">
    <source>
        <dbReference type="EMBL" id="KPI35358.1"/>
    </source>
</evidence>
<evidence type="ECO:0000256" key="2">
    <source>
        <dbReference type="ARBA" id="ARBA00022741"/>
    </source>
</evidence>
<keyword evidence="3" id="KW-0067">ATP-binding</keyword>
<dbReference type="SUPFAM" id="SSF48334">
    <property type="entry name" value="DNA repair protein MutS, domain III"/>
    <property type="match status" value="1"/>
</dbReference>
<reference evidence="7 8" key="1">
    <citation type="submission" date="2015-06" db="EMBL/GenBank/DDBJ databases">
        <title>Draft genome of the ant-associated black yeast Phialophora attae CBS 131958.</title>
        <authorList>
            <person name="Moreno L.F."/>
            <person name="Stielow B.J."/>
            <person name="de Hoog S."/>
            <person name="Vicente V.A."/>
            <person name="Weiss V.A."/>
            <person name="de Vries M."/>
            <person name="Cruz L.M."/>
            <person name="Souza E.M."/>
        </authorList>
    </citation>
    <scope>NUCLEOTIDE SEQUENCE [LARGE SCALE GENOMIC DNA]</scope>
    <source>
        <strain evidence="7 8">CBS 131958</strain>
    </source>
</reference>
<proteinExistence type="inferred from homology"/>
<gene>
    <name evidence="7" type="ORF">AB675_9898</name>
</gene>
<dbReference type="VEuPathDB" id="FungiDB:AB675_9898"/>
<comment type="similarity">
    <text evidence="1">Belongs to the DNA mismatch repair MutS family.</text>
</comment>
<dbReference type="Pfam" id="PF05192">
    <property type="entry name" value="MutS_III"/>
    <property type="match status" value="1"/>
</dbReference>
<dbReference type="InterPro" id="IPR007696">
    <property type="entry name" value="DNA_mismatch_repair_MutS_core"/>
</dbReference>
<dbReference type="GO" id="GO:0030983">
    <property type="term" value="F:mismatched DNA binding"/>
    <property type="evidence" value="ECO:0007669"/>
    <property type="project" value="InterPro"/>
</dbReference>
<dbReference type="SUPFAM" id="SSF52540">
    <property type="entry name" value="P-loop containing nucleoside triphosphate hydrolases"/>
    <property type="match status" value="1"/>
</dbReference>
<dbReference type="GO" id="GO:0005524">
    <property type="term" value="F:ATP binding"/>
    <property type="evidence" value="ECO:0007669"/>
    <property type="project" value="UniProtKB-KW"/>
</dbReference>
<dbReference type="EMBL" id="LFJN01000041">
    <property type="protein sequence ID" value="KPI35358.1"/>
    <property type="molecule type" value="Genomic_DNA"/>
</dbReference>
<evidence type="ECO:0000256" key="3">
    <source>
        <dbReference type="ARBA" id="ARBA00022840"/>
    </source>
</evidence>
<dbReference type="InterPro" id="IPR000432">
    <property type="entry name" value="DNA_mismatch_repair_MutS_C"/>
</dbReference>
<protein>
    <recommendedName>
        <fullName evidence="6">DNA mismatch repair proteins mutS family domain-containing protein</fullName>
    </recommendedName>
</protein>
<dbReference type="PANTHER" id="PTHR11361">
    <property type="entry name" value="DNA MISMATCH REPAIR PROTEIN MUTS FAMILY MEMBER"/>
    <property type="match status" value="1"/>
</dbReference>
<dbReference type="Gene3D" id="3.40.50.300">
    <property type="entry name" value="P-loop containing nucleotide triphosphate hydrolases"/>
    <property type="match status" value="1"/>
</dbReference>
<dbReference type="Proteomes" id="UP000038010">
    <property type="component" value="Unassembled WGS sequence"/>
</dbReference>
<dbReference type="InterPro" id="IPR036187">
    <property type="entry name" value="DNA_mismatch_repair_MutS_sf"/>
</dbReference>
<dbReference type="GO" id="GO:0140664">
    <property type="term" value="F:ATP-dependent DNA damage sensor activity"/>
    <property type="evidence" value="ECO:0007669"/>
    <property type="project" value="InterPro"/>
</dbReference>
<dbReference type="GO" id="GO:0006298">
    <property type="term" value="P:mismatch repair"/>
    <property type="evidence" value="ECO:0007669"/>
    <property type="project" value="InterPro"/>
</dbReference>
<dbReference type="Pfam" id="PF00488">
    <property type="entry name" value="MutS_V"/>
    <property type="match status" value="1"/>
</dbReference>
<dbReference type="PROSITE" id="PS00486">
    <property type="entry name" value="DNA_MISMATCH_REPAIR_2"/>
    <property type="match status" value="1"/>
</dbReference>
<organism evidence="7 8">
    <name type="scientific">Cyphellophora attinorum</name>
    <dbReference type="NCBI Taxonomy" id="1664694"/>
    <lineage>
        <taxon>Eukaryota</taxon>
        <taxon>Fungi</taxon>
        <taxon>Dikarya</taxon>
        <taxon>Ascomycota</taxon>
        <taxon>Pezizomycotina</taxon>
        <taxon>Eurotiomycetes</taxon>
        <taxon>Chaetothyriomycetidae</taxon>
        <taxon>Chaetothyriales</taxon>
        <taxon>Cyphellophoraceae</taxon>
        <taxon>Cyphellophora</taxon>
    </lineage>
</organism>
<accession>A0A0N0NI62</accession>
<dbReference type="GO" id="GO:0051026">
    <property type="term" value="P:chiasma assembly"/>
    <property type="evidence" value="ECO:0007669"/>
    <property type="project" value="TreeGrafter"/>
</dbReference>
<dbReference type="InterPro" id="IPR045076">
    <property type="entry name" value="MutS"/>
</dbReference>
<feature type="domain" description="DNA mismatch repair proteins mutS family" evidence="6">
    <location>
        <begin position="666"/>
        <end position="682"/>
    </location>
</feature>
<feature type="region of interest" description="Disordered" evidence="5">
    <location>
        <begin position="745"/>
        <end position="768"/>
    </location>
</feature>
<dbReference type="RefSeq" id="XP_017995321.1">
    <property type="nucleotide sequence ID" value="XM_018150472.1"/>
</dbReference>
<sequence>MAVDCKDHGTIGCAYYVAKEERLFCMQDVPKGSREIVDRLKLDIQPTLLLLSTRIDSKLDLTAIPADDDTRTTHTAGHETELRPNPDFSYEDAQMKLANLNLGHTEQSIRFLVPGENENVNEHTRADEIGLTDRPGNLMQISASLDLDSQVSIGCMGAAIGCLQRKRASEYLPNDADASNVYKIASVDLFAFHNTMFVNADTLSALQIIMPETHPNVFNQGPGTTGSKESLSVYGLFHSYARTPQGKARLRQLFLRPSLDKEEINGRLDFVSILTRPDNHTALDRLSKSLSKIKNLRSTMAMLRRGIEAGTKYSSFKSGVWSTLLEFCYYAIDIVDALHEVAGAERLLICSQVTETLDKFRLKQVGRHIYEVVDLELSQEQHRTVVKRGVDENLDQIKDVYDGMDELLSQVAVDIARGMPQDLDCRINVIFFPQLGFHITVPLNELTMQPVWDGDGLWERMFTTQNTAYFKEDKTRLMDQEIGDLWANICDIEIELVYDLAQRVLEDQQLMLASSDVLGELDCLLALAHGAVAHQLVRPRIVDDNVISVTGGRHILQEMVVPSYVPNNASLRGGDCDNDEYRTLPTMTVLTGPNYSGKSIYQNSVAIIAYMAQVGSFVPAERATLGITDKILTRISTTETVSKTHSAFMIDLQQAGLGLNSCTNRSLIIIDEFGKGTDTADGAGLMAGVLQYLLELDLAAPKVLAATHFHEVFELGLFGDDEPNLKHAHMEVRVDKRDDTTTLTSYLTTSNGKQPAQSTRSTTSNNNFEPAERVTYLYQLDPGRSTLSYGAQCAAMNGIPGPVIERAVELGQCLARGQDLVSMCSRLSRQETEDLKVAERTARRFLAEDFEVDFVDEEGVNDVLDAILGEIDGKLGGNVGQEDRRSVDELDSDAVTVTEYSTTN</sequence>
<dbReference type="Gene3D" id="1.10.1420.10">
    <property type="match status" value="1"/>
</dbReference>
<dbReference type="CDD" id="cd03281">
    <property type="entry name" value="ABC_MSH5_euk"/>
    <property type="match status" value="1"/>
</dbReference>
<evidence type="ECO:0000256" key="5">
    <source>
        <dbReference type="SAM" id="MobiDB-lite"/>
    </source>
</evidence>
<comment type="caution">
    <text evidence="7">The sequence shown here is derived from an EMBL/GenBank/DDBJ whole genome shotgun (WGS) entry which is preliminary data.</text>
</comment>
<evidence type="ECO:0000313" key="8">
    <source>
        <dbReference type="Proteomes" id="UP000038010"/>
    </source>
</evidence>
<dbReference type="GeneID" id="28742352"/>
<evidence type="ECO:0000256" key="1">
    <source>
        <dbReference type="ARBA" id="ARBA00006271"/>
    </source>
</evidence>
<dbReference type="GO" id="GO:0005634">
    <property type="term" value="C:nucleus"/>
    <property type="evidence" value="ECO:0007669"/>
    <property type="project" value="TreeGrafter"/>
</dbReference>
<evidence type="ECO:0000256" key="4">
    <source>
        <dbReference type="ARBA" id="ARBA00023125"/>
    </source>
</evidence>
<dbReference type="PANTHER" id="PTHR11361:SF20">
    <property type="entry name" value="MUTS PROTEIN HOMOLOG 5"/>
    <property type="match status" value="1"/>
</dbReference>